<comment type="caution">
    <text evidence="2">The sequence shown here is derived from an EMBL/GenBank/DDBJ whole genome shotgun (WGS) entry which is preliminary data.</text>
</comment>
<name>A0A9W6R0S0_9PSEU</name>
<sequence length="73" mass="7223">MQIAGAIGSIAATSLAAVIAVVVLFGLGVLGISRYETARANGSRGLLNAVGAGAAFMVCLAIAVFGLYLIVVK</sequence>
<dbReference type="RefSeq" id="WP_027940868.1">
    <property type="nucleotide sequence ID" value="NZ_BSTI01000004.1"/>
</dbReference>
<feature type="transmembrane region" description="Helical" evidence="1">
    <location>
        <begin position="45"/>
        <end position="71"/>
    </location>
</feature>
<evidence type="ECO:0000313" key="2">
    <source>
        <dbReference type="EMBL" id="GLY65537.1"/>
    </source>
</evidence>
<evidence type="ECO:0000256" key="1">
    <source>
        <dbReference type="SAM" id="Phobius"/>
    </source>
</evidence>
<protein>
    <submittedName>
        <fullName evidence="2">Uncharacterized protein</fullName>
    </submittedName>
</protein>
<accession>A0A9W6R0S0</accession>
<organism evidence="2 3">
    <name type="scientific">Amycolatopsis taiwanensis</name>
    <dbReference type="NCBI Taxonomy" id="342230"/>
    <lineage>
        <taxon>Bacteria</taxon>
        <taxon>Bacillati</taxon>
        <taxon>Actinomycetota</taxon>
        <taxon>Actinomycetes</taxon>
        <taxon>Pseudonocardiales</taxon>
        <taxon>Pseudonocardiaceae</taxon>
        <taxon>Amycolatopsis</taxon>
    </lineage>
</organism>
<dbReference type="EMBL" id="BSTI01000004">
    <property type="protein sequence ID" value="GLY65537.1"/>
    <property type="molecule type" value="Genomic_DNA"/>
</dbReference>
<gene>
    <name evidence="2" type="ORF">Atai01_21560</name>
</gene>
<keyword evidence="3" id="KW-1185">Reference proteome</keyword>
<keyword evidence="1" id="KW-1133">Transmembrane helix</keyword>
<keyword evidence="1" id="KW-0472">Membrane</keyword>
<dbReference type="Proteomes" id="UP001165136">
    <property type="component" value="Unassembled WGS sequence"/>
</dbReference>
<reference evidence="2" key="1">
    <citation type="submission" date="2023-03" db="EMBL/GenBank/DDBJ databases">
        <title>Amycolatopsis taiwanensis NBRC 103393.</title>
        <authorList>
            <person name="Ichikawa N."/>
            <person name="Sato H."/>
            <person name="Tonouchi N."/>
        </authorList>
    </citation>
    <scope>NUCLEOTIDE SEQUENCE</scope>
    <source>
        <strain evidence="2">NBRC 103393</strain>
    </source>
</reference>
<proteinExistence type="predicted"/>
<feature type="transmembrane region" description="Helical" evidence="1">
    <location>
        <begin position="6"/>
        <end position="33"/>
    </location>
</feature>
<dbReference type="AlphaFoldDB" id="A0A9W6R0S0"/>
<evidence type="ECO:0000313" key="3">
    <source>
        <dbReference type="Proteomes" id="UP001165136"/>
    </source>
</evidence>
<keyword evidence="1" id="KW-0812">Transmembrane</keyword>